<dbReference type="EMBL" id="JBHULN010000004">
    <property type="protein sequence ID" value="MFD2570791.1"/>
    <property type="molecule type" value="Genomic_DNA"/>
</dbReference>
<organism evidence="3 4">
    <name type="scientific">Spirosoma soli</name>
    <dbReference type="NCBI Taxonomy" id="1770529"/>
    <lineage>
        <taxon>Bacteria</taxon>
        <taxon>Pseudomonadati</taxon>
        <taxon>Bacteroidota</taxon>
        <taxon>Cytophagia</taxon>
        <taxon>Cytophagales</taxon>
        <taxon>Cytophagaceae</taxon>
        <taxon>Spirosoma</taxon>
    </lineage>
</organism>
<name>A0ABW5M394_9BACT</name>
<proteinExistence type="predicted"/>
<dbReference type="Proteomes" id="UP001597469">
    <property type="component" value="Unassembled WGS sequence"/>
</dbReference>
<dbReference type="RefSeq" id="WP_381521763.1">
    <property type="nucleotide sequence ID" value="NZ_JBHULN010000004.1"/>
</dbReference>
<reference evidence="4" key="1">
    <citation type="journal article" date="2019" name="Int. J. Syst. Evol. Microbiol.">
        <title>The Global Catalogue of Microorganisms (GCM) 10K type strain sequencing project: providing services to taxonomists for standard genome sequencing and annotation.</title>
        <authorList>
            <consortium name="The Broad Institute Genomics Platform"/>
            <consortium name="The Broad Institute Genome Sequencing Center for Infectious Disease"/>
            <person name="Wu L."/>
            <person name="Ma J."/>
        </authorList>
    </citation>
    <scope>NUCLEOTIDE SEQUENCE [LARGE SCALE GENOMIC DNA]</scope>
    <source>
        <strain evidence="4">KCTC 42805</strain>
    </source>
</reference>
<keyword evidence="4" id="KW-1185">Reference proteome</keyword>
<comment type="caution">
    <text evidence="3">The sequence shown here is derived from an EMBL/GenBank/DDBJ whole genome shotgun (WGS) entry which is preliminary data.</text>
</comment>
<protein>
    <submittedName>
        <fullName evidence="3">WecB/TagA/CpsF family glycosyltransferase</fullName>
    </submittedName>
</protein>
<evidence type="ECO:0000256" key="1">
    <source>
        <dbReference type="ARBA" id="ARBA00022676"/>
    </source>
</evidence>
<dbReference type="PANTHER" id="PTHR34136">
    <property type="match status" value="1"/>
</dbReference>
<dbReference type="Pfam" id="PF03808">
    <property type="entry name" value="Glyco_tran_WecG"/>
    <property type="match status" value="1"/>
</dbReference>
<accession>A0ABW5M394</accession>
<dbReference type="NCBIfam" id="TIGR00696">
    <property type="entry name" value="wecG_tagA_cpsF"/>
    <property type="match status" value="1"/>
</dbReference>
<dbReference type="CDD" id="cd06533">
    <property type="entry name" value="Glyco_transf_WecG_TagA"/>
    <property type="match status" value="1"/>
</dbReference>
<sequence length="292" mass="33430">MSVITSLKQPVSLRKRSNVINLNVSLGNYQHVRDWIINAAQRGDSRTVCFANVHMAVECRQKPDVARAVNNADWVTPDGMPLVWAMRLLYGIQQDRITGMDMLPSLLEQAAEHKIPVFFYGSTADVLERSEKACQQLFPRLIIAGAYSPPFRKLTEEEEEEEINLITKSGAKLVFVALGCPKQELWLSRMRNRIPAVLLAIGGALPVLAGEVSRAPLWMQRAGMEWIFRLVQEPRRLFKRYAVTNSVFVYSLIRQKLSLFLFQDINLKYYYQDVDLNSYLEETGQLYKVENS</sequence>
<gene>
    <name evidence="3" type="ORF">ACFSUS_09120</name>
</gene>
<evidence type="ECO:0000313" key="4">
    <source>
        <dbReference type="Proteomes" id="UP001597469"/>
    </source>
</evidence>
<evidence type="ECO:0000256" key="2">
    <source>
        <dbReference type="ARBA" id="ARBA00022679"/>
    </source>
</evidence>
<keyword evidence="1" id="KW-0328">Glycosyltransferase</keyword>
<dbReference type="PANTHER" id="PTHR34136:SF1">
    <property type="entry name" value="UDP-N-ACETYL-D-MANNOSAMINURONIC ACID TRANSFERASE"/>
    <property type="match status" value="1"/>
</dbReference>
<evidence type="ECO:0000313" key="3">
    <source>
        <dbReference type="EMBL" id="MFD2570791.1"/>
    </source>
</evidence>
<dbReference type="InterPro" id="IPR004629">
    <property type="entry name" value="WecG_TagA_CpsF"/>
</dbReference>
<keyword evidence="2" id="KW-0808">Transferase</keyword>